<dbReference type="VEuPathDB" id="FungiDB:I7I53_04988"/>
<dbReference type="EMBL" id="CP069106">
    <property type="protein sequence ID" value="QSS56703.1"/>
    <property type="molecule type" value="Genomic_DNA"/>
</dbReference>
<gene>
    <name evidence="1" type="ORF">I7I53_04988</name>
</gene>
<proteinExistence type="predicted"/>
<accession>A0A8A1LVY5</accession>
<organism evidence="1 2">
    <name type="scientific">Ajellomyces capsulatus (strain H88)</name>
    <name type="common">Darling's disease fungus</name>
    <name type="synonym">Histoplasma capsulatum</name>
    <dbReference type="NCBI Taxonomy" id="544711"/>
    <lineage>
        <taxon>Eukaryota</taxon>
        <taxon>Fungi</taxon>
        <taxon>Dikarya</taxon>
        <taxon>Ascomycota</taxon>
        <taxon>Pezizomycotina</taxon>
        <taxon>Eurotiomycetes</taxon>
        <taxon>Eurotiomycetidae</taxon>
        <taxon>Onygenales</taxon>
        <taxon>Ajellomycetaceae</taxon>
        <taxon>Histoplasma</taxon>
    </lineage>
</organism>
<evidence type="ECO:0000313" key="2">
    <source>
        <dbReference type="Proteomes" id="UP000663419"/>
    </source>
</evidence>
<name>A0A8A1LVY5_AJEC8</name>
<dbReference type="Proteomes" id="UP000663419">
    <property type="component" value="Chromosome 5"/>
</dbReference>
<evidence type="ECO:0000313" key="1">
    <source>
        <dbReference type="EMBL" id="QSS56703.1"/>
    </source>
</evidence>
<reference evidence="1" key="1">
    <citation type="submission" date="2021-01" db="EMBL/GenBank/DDBJ databases">
        <title>Chromosome-level genome assembly of a human fungal pathogen reveals clustering of transcriptionally co-regulated genes.</title>
        <authorList>
            <person name="Voorhies M."/>
            <person name="Cohen S."/>
            <person name="Shea T.P."/>
            <person name="Petrus S."/>
            <person name="Munoz J.F."/>
            <person name="Poplawski S."/>
            <person name="Goldman W.E."/>
            <person name="Michael T."/>
            <person name="Cuomo C.A."/>
            <person name="Sil A."/>
            <person name="Beyhan S."/>
        </authorList>
    </citation>
    <scope>NUCLEOTIDE SEQUENCE</scope>
    <source>
        <strain evidence="1">H88</strain>
    </source>
</reference>
<protein>
    <submittedName>
        <fullName evidence="1">Uncharacterized protein</fullName>
    </submittedName>
</protein>
<dbReference type="AlphaFoldDB" id="A0A8A1LVY5"/>
<sequence length="127" mass="14760">MSVNSVWSFFMRRLRWFNKYGVGTIGSKRQKREKKIILHFFTESFLLPCNPAYWITLTGVFLSSTACKCTCTCTLRHVYFGIHPCTQHVLRTDVPMEVKWASLKEGCRGNPRKLSFFFFGTAHLLPT</sequence>